<feature type="transmembrane region" description="Helical" evidence="1">
    <location>
        <begin position="382"/>
        <end position="402"/>
    </location>
</feature>
<reference evidence="2" key="2">
    <citation type="submission" date="2021-09" db="EMBL/GenBank/DDBJ databases">
        <authorList>
            <person name="Gilroy R."/>
        </authorList>
    </citation>
    <scope>NUCLEOTIDE SEQUENCE</scope>
    <source>
        <strain evidence="2">ChiGjej3B3-7470</strain>
    </source>
</reference>
<keyword evidence="1" id="KW-0472">Membrane</keyword>
<dbReference type="Proteomes" id="UP000712713">
    <property type="component" value="Unassembled WGS sequence"/>
</dbReference>
<accession>A0A921ENH6</accession>
<proteinExistence type="predicted"/>
<name>A0A921ENH6_9ACTN</name>
<dbReference type="Pfam" id="PF19877">
    <property type="entry name" value="DUF6350"/>
    <property type="match status" value="1"/>
</dbReference>
<feature type="transmembrane region" description="Helical" evidence="1">
    <location>
        <begin position="204"/>
        <end position="225"/>
    </location>
</feature>
<evidence type="ECO:0000256" key="1">
    <source>
        <dbReference type="SAM" id="Phobius"/>
    </source>
</evidence>
<gene>
    <name evidence="2" type="ORF">K8V15_02135</name>
</gene>
<feature type="transmembrane region" description="Helical" evidence="1">
    <location>
        <begin position="245"/>
        <end position="267"/>
    </location>
</feature>
<feature type="transmembrane region" description="Helical" evidence="1">
    <location>
        <begin position="279"/>
        <end position="298"/>
    </location>
</feature>
<dbReference type="InterPro" id="IPR045931">
    <property type="entry name" value="DUF6350"/>
</dbReference>
<protein>
    <submittedName>
        <fullName evidence="2">DUF6350 family protein</fullName>
    </submittedName>
</protein>
<sequence>MAVRGKHRTIAVDVDAEAPPEPKHWPVPWWLAAALGPLAVLGGGFLLLAALAAAGWLTAPDASFSSAMLLAGRLLVLAHGAPVDIGGLLVSIAPLGISILLIFLSLPLAGFAARQLATQSGVTDDTGAIWADTDEVMVKAGGTFAAVYTGLVMLCAVLVGSAGWRPLIGGITIGVVAGLWGAARAMDHDPTERWPGWLRAVPRAMLAALLVVLVGAAAALAAALFTARYRVTDLVAGLEPDVVGMVLLVAIHLAYLPNLLLGAASWVLGAGVTVGDGSLITVTTSHVGLLPAVPAFGIVPEPGTAPPVMLSWLAVGALAGIVAAVAVAWARPRARFDETALVGGLAGVLAGLLIAVACALGAGGLGVDRLAQVGAREVELLIFAPTILGLSGLLAGLVLGLIRRPAKPASPDAEDAADEPVLVDADREERVVLTDGSED</sequence>
<keyword evidence="1" id="KW-1133">Transmembrane helix</keyword>
<feature type="transmembrane region" description="Helical" evidence="1">
    <location>
        <begin position="88"/>
        <end position="109"/>
    </location>
</feature>
<organism evidence="2 3">
    <name type="scientific">Tessaracoccus flavescens</name>
    <dbReference type="NCBI Taxonomy" id="399497"/>
    <lineage>
        <taxon>Bacteria</taxon>
        <taxon>Bacillati</taxon>
        <taxon>Actinomycetota</taxon>
        <taxon>Actinomycetes</taxon>
        <taxon>Propionibacteriales</taxon>
        <taxon>Propionibacteriaceae</taxon>
        <taxon>Tessaracoccus</taxon>
    </lineage>
</organism>
<reference evidence="2" key="1">
    <citation type="journal article" date="2021" name="PeerJ">
        <title>Extensive microbial diversity within the chicken gut microbiome revealed by metagenomics and culture.</title>
        <authorList>
            <person name="Gilroy R."/>
            <person name="Ravi A."/>
            <person name="Getino M."/>
            <person name="Pursley I."/>
            <person name="Horton D.L."/>
            <person name="Alikhan N.F."/>
            <person name="Baker D."/>
            <person name="Gharbi K."/>
            <person name="Hall N."/>
            <person name="Watson M."/>
            <person name="Adriaenssens E.M."/>
            <person name="Foster-Nyarko E."/>
            <person name="Jarju S."/>
            <person name="Secka A."/>
            <person name="Antonio M."/>
            <person name="Oren A."/>
            <person name="Chaudhuri R.R."/>
            <person name="La Ragione R."/>
            <person name="Hildebrand F."/>
            <person name="Pallen M.J."/>
        </authorList>
    </citation>
    <scope>NUCLEOTIDE SEQUENCE</scope>
    <source>
        <strain evidence="2">ChiGjej3B3-7470</strain>
    </source>
</reference>
<dbReference type="AlphaFoldDB" id="A0A921ENH6"/>
<feature type="transmembrane region" description="Helical" evidence="1">
    <location>
        <begin position="29"/>
        <end position="57"/>
    </location>
</feature>
<feature type="transmembrane region" description="Helical" evidence="1">
    <location>
        <begin position="166"/>
        <end position="183"/>
    </location>
</feature>
<evidence type="ECO:0000313" key="3">
    <source>
        <dbReference type="Proteomes" id="UP000712713"/>
    </source>
</evidence>
<keyword evidence="1" id="KW-0812">Transmembrane</keyword>
<feature type="transmembrane region" description="Helical" evidence="1">
    <location>
        <begin position="310"/>
        <end position="329"/>
    </location>
</feature>
<dbReference type="EMBL" id="DYZF01000050">
    <property type="protein sequence ID" value="HJE50775.1"/>
    <property type="molecule type" value="Genomic_DNA"/>
</dbReference>
<evidence type="ECO:0000313" key="2">
    <source>
        <dbReference type="EMBL" id="HJE50775.1"/>
    </source>
</evidence>
<feature type="transmembrane region" description="Helical" evidence="1">
    <location>
        <begin position="341"/>
        <end position="362"/>
    </location>
</feature>
<comment type="caution">
    <text evidence="2">The sequence shown here is derived from an EMBL/GenBank/DDBJ whole genome shotgun (WGS) entry which is preliminary data.</text>
</comment>
<feature type="transmembrane region" description="Helical" evidence="1">
    <location>
        <begin position="140"/>
        <end position="160"/>
    </location>
</feature>